<organism evidence="1">
    <name type="scientific">marine sediment metagenome</name>
    <dbReference type="NCBI Taxonomy" id="412755"/>
    <lineage>
        <taxon>unclassified sequences</taxon>
        <taxon>metagenomes</taxon>
        <taxon>ecological metagenomes</taxon>
    </lineage>
</organism>
<proteinExistence type="predicted"/>
<evidence type="ECO:0000313" key="1">
    <source>
        <dbReference type="EMBL" id="GAI19814.1"/>
    </source>
</evidence>
<reference evidence="1" key="1">
    <citation type="journal article" date="2014" name="Front. Microbiol.">
        <title>High frequency of phylogenetically diverse reductive dehalogenase-homologous genes in deep subseafloor sedimentary metagenomes.</title>
        <authorList>
            <person name="Kawai M."/>
            <person name="Futagami T."/>
            <person name="Toyoda A."/>
            <person name="Takaki Y."/>
            <person name="Nishi S."/>
            <person name="Hori S."/>
            <person name="Arai W."/>
            <person name="Tsubouchi T."/>
            <person name="Morono Y."/>
            <person name="Uchiyama I."/>
            <person name="Ito T."/>
            <person name="Fujiyama A."/>
            <person name="Inagaki F."/>
            <person name="Takami H."/>
        </authorList>
    </citation>
    <scope>NUCLEOTIDE SEQUENCE</scope>
    <source>
        <strain evidence="1">Expedition CK06-06</strain>
    </source>
</reference>
<dbReference type="EMBL" id="BARV01019753">
    <property type="protein sequence ID" value="GAI19814.1"/>
    <property type="molecule type" value="Genomic_DNA"/>
</dbReference>
<comment type="caution">
    <text evidence="1">The sequence shown here is derived from an EMBL/GenBank/DDBJ whole genome shotgun (WGS) entry which is preliminary data.</text>
</comment>
<name>X1NMA7_9ZZZZ</name>
<accession>X1NMA7</accession>
<protein>
    <submittedName>
        <fullName evidence="1">Uncharacterized protein</fullName>
    </submittedName>
</protein>
<gene>
    <name evidence="1" type="ORF">S06H3_33128</name>
</gene>
<sequence>MISLPVDAWDMFFNDYPKARRVAYKLLKKAGFKGGLLIPHPWRQKCYDCGGDIIAKWAVSLDTKEFYVKSTCCVDCGSKEFIWIKGPHFHVVGYGWVEYTEEIEKATGYVIKNIGLINNVGGTVWYQLTHCGIKPGRQAITYFGLCAYNKYKSPPAPKADAVICPVCGAFMVRCWPGISCGKPPPGGGRR</sequence>
<dbReference type="AlphaFoldDB" id="X1NMA7"/>